<dbReference type="InterPro" id="IPR011701">
    <property type="entry name" value="MFS"/>
</dbReference>
<feature type="transmembrane region" description="Helical" evidence="4">
    <location>
        <begin position="232"/>
        <end position="254"/>
    </location>
</feature>
<dbReference type="AlphaFoldDB" id="A0A6V8LW46"/>
<evidence type="ECO:0000256" key="2">
    <source>
        <dbReference type="ARBA" id="ARBA00022989"/>
    </source>
</evidence>
<dbReference type="Proteomes" id="UP000494245">
    <property type="component" value="Unassembled WGS sequence"/>
</dbReference>
<keyword evidence="6" id="KW-1185">Reference proteome</keyword>
<feature type="transmembrane region" description="Helical" evidence="4">
    <location>
        <begin position="266"/>
        <end position="284"/>
    </location>
</feature>
<protein>
    <recommendedName>
        <fullName evidence="7">MFS transporter</fullName>
    </recommendedName>
</protein>
<feature type="transmembrane region" description="Helical" evidence="4">
    <location>
        <begin position="324"/>
        <end position="347"/>
    </location>
</feature>
<feature type="transmembrane region" description="Helical" evidence="4">
    <location>
        <begin position="290"/>
        <end position="312"/>
    </location>
</feature>
<dbReference type="RefSeq" id="WP_173085263.1">
    <property type="nucleotide sequence ID" value="NZ_BLTE01000012.1"/>
</dbReference>
<evidence type="ECO:0000256" key="4">
    <source>
        <dbReference type="SAM" id="Phobius"/>
    </source>
</evidence>
<evidence type="ECO:0000313" key="5">
    <source>
        <dbReference type="EMBL" id="GFK94821.1"/>
    </source>
</evidence>
<proteinExistence type="predicted"/>
<reference evidence="5 6" key="1">
    <citation type="submission" date="2020-04" db="EMBL/GenBank/DDBJ databases">
        <authorList>
            <consortium name="Desulfovibrio sp. FSS-1 genome sequencing consortium"/>
            <person name="Shimoshige H."/>
            <person name="Kobayashi H."/>
            <person name="Maekawa T."/>
        </authorList>
    </citation>
    <scope>NUCLEOTIDE SEQUENCE [LARGE SCALE GENOMIC DNA]</scope>
    <source>
        <strain evidence="5 6">SIID29052-01</strain>
    </source>
</reference>
<keyword evidence="3 4" id="KW-0472">Membrane</keyword>
<evidence type="ECO:0000256" key="3">
    <source>
        <dbReference type="ARBA" id="ARBA00023136"/>
    </source>
</evidence>
<keyword evidence="1 4" id="KW-0812">Transmembrane</keyword>
<evidence type="ECO:0008006" key="7">
    <source>
        <dbReference type="Google" id="ProtNLM"/>
    </source>
</evidence>
<feature type="transmembrane region" description="Helical" evidence="4">
    <location>
        <begin position="353"/>
        <end position="372"/>
    </location>
</feature>
<evidence type="ECO:0000256" key="1">
    <source>
        <dbReference type="ARBA" id="ARBA00022692"/>
    </source>
</evidence>
<reference evidence="5 6" key="2">
    <citation type="submission" date="2020-05" db="EMBL/GenBank/DDBJ databases">
        <title>Draft genome sequence of Desulfovibrio sp. strainFSS-1.</title>
        <authorList>
            <person name="Shimoshige H."/>
            <person name="Kobayashi H."/>
            <person name="Maekawa T."/>
        </authorList>
    </citation>
    <scope>NUCLEOTIDE SEQUENCE [LARGE SCALE GENOMIC DNA]</scope>
    <source>
        <strain evidence="5 6">SIID29052-01</strain>
    </source>
</reference>
<feature type="transmembrane region" description="Helical" evidence="4">
    <location>
        <begin position="201"/>
        <end position="226"/>
    </location>
</feature>
<gene>
    <name evidence="5" type="ORF">NNJEOMEG_02669</name>
</gene>
<organism evidence="5 6">
    <name type="scientific">Fundidesulfovibrio magnetotacticus</name>
    <dbReference type="NCBI Taxonomy" id="2730080"/>
    <lineage>
        <taxon>Bacteria</taxon>
        <taxon>Pseudomonadati</taxon>
        <taxon>Thermodesulfobacteriota</taxon>
        <taxon>Desulfovibrionia</taxon>
        <taxon>Desulfovibrionales</taxon>
        <taxon>Desulfovibrionaceae</taxon>
        <taxon>Fundidesulfovibrio</taxon>
    </lineage>
</organism>
<name>A0A6V8LW46_9BACT</name>
<feature type="transmembrane region" description="Helical" evidence="4">
    <location>
        <begin position="160"/>
        <end position="180"/>
    </location>
</feature>
<comment type="caution">
    <text evidence="5">The sequence shown here is derived from an EMBL/GenBank/DDBJ whole genome shotgun (WGS) entry which is preliminary data.</text>
</comment>
<dbReference type="EMBL" id="BLTE01000012">
    <property type="protein sequence ID" value="GFK94821.1"/>
    <property type="molecule type" value="Genomic_DNA"/>
</dbReference>
<evidence type="ECO:0000313" key="6">
    <source>
        <dbReference type="Proteomes" id="UP000494245"/>
    </source>
</evidence>
<dbReference type="SUPFAM" id="SSF103473">
    <property type="entry name" value="MFS general substrate transporter"/>
    <property type="match status" value="1"/>
</dbReference>
<accession>A0A6V8LW46</accession>
<sequence length="378" mass="41707">MSDSQRRMYIFLLVATIASQVGMQGWATILNNFCVDAASLDAFQVGLVQSVREVPGFLSLLVIYILLVLSEHRAAALSVLLLGLGVSMTGLFPSFWGVVFTTLLMSTGFHYYETLNQSLSLQYFSLEMAPVVLGRLRSVAAVANIGVGGLIFFLSGHLSYAQLFALIGGSVALMGLWAVFQDPSDKSLPAQHKKMILRARYWLYYALTFLSGSRRQIFMVFATFLLVKKFEYSLAAMSALFVVNNIVAWVANPIIGRMINRHGERALMSIEYVSAVLVFLTYAYTDSHILAGIMFILDYLCFNFAVCIRTYLQKIADKPDIAPSSAVGFTINHIAAVFIPALGGWLWLVDYRIPFLIGAALAVVSLVLAQFVRTPARA</sequence>
<dbReference type="Gene3D" id="1.20.1250.20">
    <property type="entry name" value="MFS general substrate transporter like domains"/>
    <property type="match status" value="1"/>
</dbReference>
<dbReference type="GO" id="GO:0022857">
    <property type="term" value="F:transmembrane transporter activity"/>
    <property type="evidence" value="ECO:0007669"/>
    <property type="project" value="InterPro"/>
</dbReference>
<feature type="transmembrane region" description="Helical" evidence="4">
    <location>
        <begin position="47"/>
        <end position="67"/>
    </location>
</feature>
<dbReference type="Pfam" id="PF07690">
    <property type="entry name" value="MFS_1"/>
    <property type="match status" value="1"/>
</dbReference>
<dbReference type="InterPro" id="IPR036259">
    <property type="entry name" value="MFS_trans_sf"/>
</dbReference>
<feature type="transmembrane region" description="Helical" evidence="4">
    <location>
        <begin position="74"/>
        <end position="92"/>
    </location>
</feature>
<keyword evidence="2 4" id="KW-1133">Transmembrane helix</keyword>